<reference evidence="2" key="1">
    <citation type="submission" date="2019-08" db="EMBL/GenBank/DDBJ databases">
        <authorList>
            <person name="Kucharzyk K."/>
            <person name="Murdoch R.W."/>
            <person name="Higgins S."/>
            <person name="Loffler F."/>
        </authorList>
    </citation>
    <scope>NUCLEOTIDE SEQUENCE</scope>
</reference>
<dbReference type="AlphaFoldDB" id="A0A645BGA9"/>
<organism evidence="2">
    <name type="scientific">bioreactor metagenome</name>
    <dbReference type="NCBI Taxonomy" id="1076179"/>
    <lineage>
        <taxon>unclassified sequences</taxon>
        <taxon>metagenomes</taxon>
        <taxon>ecological metagenomes</taxon>
    </lineage>
</organism>
<evidence type="ECO:0000313" key="2">
    <source>
        <dbReference type="EMBL" id="MPM64377.1"/>
    </source>
</evidence>
<name>A0A645BGA9_9ZZZZ</name>
<gene>
    <name evidence="2" type="ORF">SDC9_111263</name>
</gene>
<dbReference type="EMBL" id="VSSQ01019916">
    <property type="protein sequence ID" value="MPM64377.1"/>
    <property type="molecule type" value="Genomic_DNA"/>
</dbReference>
<proteinExistence type="predicted"/>
<accession>A0A645BGA9</accession>
<feature type="region of interest" description="Disordered" evidence="1">
    <location>
        <begin position="85"/>
        <end position="127"/>
    </location>
</feature>
<protein>
    <submittedName>
        <fullName evidence="2">Uncharacterized protein</fullName>
    </submittedName>
</protein>
<comment type="caution">
    <text evidence="2">The sequence shown here is derived from an EMBL/GenBank/DDBJ whole genome shotgun (WGS) entry which is preliminary data.</text>
</comment>
<sequence length="159" mass="18560">MDSDFSRHYELSFPVAIKPKRRTAGIEWSDGMIETITSKFATSFNRDLADELGVSMRTMIRKARELGLEKEPGFLDKNRKEISQMAREARRPNPTKGQKGWSVPGSEKYRFKPGHVPAMKDNPELIERVHRKRNETIKNEKFRLRVGLEPETKLRLKNY</sequence>
<evidence type="ECO:0000256" key="1">
    <source>
        <dbReference type="SAM" id="MobiDB-lite"/>
    </source>
</evidence>